<comment type="subcellular location">
    <subcellularLocation>
        <location evidence="1">Cell membrane</location>
        <topology evidence="1">Multi-pass membrane protein</topology>
    </subcellularLocation>
</comment>
<dbReference type="EMBL" id="QNTQ01000001">
    <property type="protein sequence ID" value="RBI87487.1"/>
    <property type="molecule type" value="Genomic_DNA"/>
</dbReference>
<evidence type="ECO:0000256" key="4">
    <source>
        <dbReference type="ARBA" id="ARBA00016084"/>
    </source>
</evidence>
<keyword evidence="14" id="KW-1185">Reference proteome</keyword>
<protein>
    <recommendedName>
        <fullName evidence="4">Probable alginate O-acetylase AlgI</fullName>
    </recommendedName>
    <alternativeName>
        <fullName evidence="10">Alginate biosynthesis protein AlgI</fullName>
    </alternativeName>
</protein>
<gene>
    <name evidence="13" type="ORF">DRV85_00720</name>
</gene>
<evidence type="ECO:0000313" key="14">
    <source>
        <dbReference type="Proteomes" id="UP000253370"/>
    </source>
</evidence>
<evidence type="ECO:0000256" key="12">
    <source>
        <dbReference type="SAM" id="Phobius"/>
    </source>
</evidence>
<reference evidence="13 14" key="1">
    <citation type="submission" date="2018-07" db="EMBL/GenBank/DDBJ databases">
        <title>Rhodosalinus sp. strain E84T genomic sequence and assembly.</title>
        <authorList>
            <person name="Liu Z.-W."/>
            <person name="Lu D.-C."/>
        </authorList>
    </citation>
    <scope>NUCLEOTIDE SEQUENCE [LARGE SCALE GENOMIC DNA]</scope>
    <source>
        <strain evidence="13 14">E84</strain>
    </source>
</reference>
<evidence type="ECO:0000313" key="13">
    <source>
        <dbReference type="EMBL" id="RBI87487.1"/>
    </source>
</evidence>
<evidence type="ECO:0000256" key="5">
    <source>
        <dbReference type="ARBA" id="ARBA00022475"/>
    </source>
</evidence>
<evidence type="ECO:0000256" key="7">
    <source>
        <dbReference type="ARBA" id="ARBA00022841"/>
    </source>
</evidence>
<evidence type="ECO:0000256" key="3">
    <source>
        <dbReference type="ARBA" id="ARBA00010323"/>
    </source>
</evidence>
<feature type="transmembrane region" description="Helical" evidence="12">
    <location>
        <begin position="320"/>
        <end position="337"/>
    </location>
</feature>
<dbReference type="InterPro" id="IPR004299">
    <property type="entry name" value="MBOAT_fam"/>
</dbReference>
<comment type="pathway">
    <text evidence="2">Glycan biosynthesis; alginate biosynthesis.</text>
</comment>
<keyword evidence="5 11" id="KW-1003">Cell membrane</keyword>
<feature type="transmembrane region" description="Helical" evidence="12">
    <location>
        <begin position="46"/>
        <end position="65"/>
    </location>
</feature>
<comment type="caution">
    <text evidence="13">The sequence shown here is derived from an EMBL/GenBank/DDBJ whole genome shotgun (WGS) entry which is preliminary data.</text>
</comment>
<keyword evidence="7" id="KW-0016">Alginate biosynthesis</keyword>
<proteinExistence type="inferred from homology"/>
<keyword evidence="6 12" id="KW-0812">Transmembrane</keyword>
<comment type="similarity">
    <text evidence="3 11">Belongs to the membrane-bound acyltransferase family.</text>
</comment>
<dbReference type="PANTHER" id="PTHR13285:SF18">
    <property type="entry name" value="PROTEIN-CYSTEINE N-PALMITOYLTRANSFERASE RASP"/>
    <property type="match status" value="1"/>
</dbReference>
<dbReference type="GO" id="GO:0016746">
    <property type="term" value="F:acyltransferase activity"/>
    <property type="evidence" value="ECO:0007669"/>
    <property type="project" value="UniProtKB-KW"/>
</dbReference>
<dbReference type="GO" id="GO:0005886">
    <property type="term" value="C:plasma membrane"/>
    <property type="evidence" value="ECO:0007669"/>
    <property type="project" value="UniProtKB-SubCell"/>
</dbReference>
<keyword evidence="9 11" id="KW-0472">Membrane</keyword>
<keyword evidence="11" id="KW-0012">Acyltransferase</keyword>
<dbReference type="RefSeq" id="WP_113287510.1">
    <property type="nucleotide sequence ID" value="NZ_QNTQ01000001.1"/>
</dbReference>
<dbReference type="AlphaFoldDB" id="A0A365UDX9"/>
<keyword evidence="8 12" id="KW-1133">Transmembrane helix</keyword>
<feature type="transmembrane region" description="Helical" evidence="12">
    <location>
        <begin position="450"/>
        <end position="468"/>
    </location>
</feature>
<dbReference type="OrthoDB" id="139172at2"/>
<evidence type="ECO:0000256" key="2">
    <source>
        <dbReference type="ARBA" id="ARBA00005182"/>
    </source>
</evidence>
<evidence type="ECO:0000256" key="8">
    <source>
        <dbReference type="ARBA" id="ARBA00022989"/>
    </source>
</evidence>
<feature type="transmembrane region" description="Helical" evidence="12">
    <location>
        <begin position="358"/>
        <end position="380"/>
    </location>
</feature>
<feature type="transmembrane region" description="Helical" evidence="12">
    <location>
        <begin position="105"/>
        <end position="126"/>
    </location>
</feature>
<organism evidence="13 14">
    <name type="scientific">Rhodosalinus halophilus</name>
    <dbReference type="NCBI Taxonomy" id="2259333"/>
    <lineage>
        <taxon>Bacteria</taxon>
        <taxon>Pseudomonadati</taxon>
        <taxon>Pseudomonadota</taxon>
        <taxon>Alphaproteobacteria</taxon>
        <taxon>Rhodobacterales</taxon>
        <taxon>Paracoccaceae</taxon>
        <taxon>Rhodosalinus</taxon>
    </lineage>
</organism>
<dbReference type="PANTHER" id="PTHR13285">
    <property type="entry name" value="ACYLTRANSFERASE"/>
    <property type="match status" value="1"/>
</dbReference>
<feature type="transmembrane region" description="Helical" evidence="12">
    <location>
        <begin position="74"/>
        <end position="93"/>
    </location>
</feature>
<evidence type="ECO:0000256" key="1">
    <source>
        <dbReference type="ARBA" id="ARBA00004651"/>
    </source>
</evidence>
<feature type="transmembrane region" description="Helical" evidence="12">
    <location>
        <begin position="417"/>
        <end position="438"/>
    </location>
</feature>
<keyword evidence="11" id="KW-0808">Transferase</keyword>
<evidence type="ECO:0000256" key="11">
    <source>
        <dbReference type="PIRNR" id="PIRNR016636"/>
    </source>
</evidence>
<dbReference type="Pfam" id="PF03062">
    <property type="entry name" value="MBOAT"/>
    <property type="match status" value="1"/>
</dbReference>
<dbReference type="InterPro" id="IPR028362">
    <property type="entry name" value="AlgI"/>
</dbReference>
<dbReference type="Proteomes" id="UP000253370">
    <property type="component" value="Unassembled WGS sequence"/>
</dbReference>
<dbReference type="GO" id="GO:0042121">
    <property type="term" value="P:alginic acid biosynthetic process"/>
    <property type="evidence" value="ECO:0007669"/>
    <property type="project" value="UniProtKB-KW"/>
</dbReference>
<evidence type="ECO:0000256" key="9">
    <source>
        <dbReference type="ARBA" id="ARBA00023136"/>
    </source>
</evidence>
<evidence type="ECO:0000256" key="10">
    <source>
        <dbReference type="ARBA" id="ARBA00031030"/>
    </source>
</evidence>
<feature type="transmembrane region" description="Helical" evidence="12">
    <location>
        <begin position="296"/>
        <end position="314"/>
    </location>
</feature>
<name>A0A365UDX9_9RHOB</name>
<dbReference type="InterPro" id="IPR024194">
    <property type="entry name" value="Ac/AlaTfrase_AlgI/DltB"/>
</dbReference>
<dbReference type="PIRSF" id="PIRSF500217">
    <property type="entry name" value="AlgI"/>
    <property type="match status" value="1"/>
</dbReference>
<sequence length="476" mass="53310">MLFNSLDYLLFLPAVAILFHLVPAPARLPVILTASLLFYASYGLDHLLALGGVAAITLACGRWLLRPDAALRHTAFWGGTLAILGLMYLLKYHDPVAGAFPPIPVTGFSAPAGFSFYAFTAIALLADRYRQPVESRATAGADLLFLAWFPKILAGPIERIRPFNAELQSVPRLDPALLASGGQLILWGLVKKVVVADNLAPFVDRTYAIPEYAVPMELILATYFFAFQIYCDFSGYTDIARGSSRLFGIELHENFRRSYFATSIGEFWSRRWHISLSDWFRDFVYYPVIHESTSTLRMYAGLMLVFLVSGLWHAGLGYGFGWGFIVWGALNGLYLWGERGLRPWRRRLGRRWKGSWKGRVHGLLAGLVVFHLVLVSWVFFRAADIDVALTVLSRIGTALPELPALIGNFPFTPEHGFLVALIVGLLVIEALQEMPAIWQRIQAAPRALRWAGWYAAAFALVLLGRWQAEAFVYMQF</sequence>
<dbReference type="InterPro" id="IPR051085">
    <property type="entry name" value="MB_O-acyltransferase"/>
</dbReference>
<accession>A0A365UDX9</accession>
<evidence type="ECO:0000256" key="6">
    <source>
        <dbReference type="ARBA" id="ARBA00022692"/>
    </source>
</evidence>
<feature type="transmembrane region" description="Helical" evidence="12">
    <location>
        <begin position="7"/>
        <end position="26"/>
    </location>
</feature>
<dbReference type="PIRSF" id="PIRSF016636">
    <property type="entry name" value="AlgI_DltB"/>
    <property type="match status" value="1"/>
</dbReference>